<dbReference type="PANTHER" id="PTHR48081:SF30">
    <property type="entry name" value="ACETYL-HYDROLASE LIPR-RELATED"/>
    <property type="match status" value="1"/>
</dbReference>
<feature type="chain" id="PRO_5045330018" evidence="3">
    <location>
        <begin position="23"/>
        <end position="385"/>
    </location>
</feature>
<dbReference type="InterPro" id="IPR049492">
    <property type="entry name" value="BD-FAE-like_dom"/>
</dbReference>
<dbReference type="InterPro" id="IPR050300">
    <property type="entry name" value="GDXG_lipolytic_enzyme"/>
</dbReference>
<dbReference type="SUPFAM" id="SSF53474">
    <property type="entry name" value="alpha/beta-Hydrolases"/>
    <property type="match status" value="1"/>
</dbReference>
<evidence type="ECO:0000259" key="4">
    <source>
        <dbReference type="Pfam" id="PF20434"/>
    </source>
</evidence>
<evidence type="ECO:0000256" key="3">
    <source>
        <dbReference type="SAM" id="SignalP"/>
    </source>
</evidence>
<organism evidence="5 6">
    <name type="scientific">Flavivirga jejuensis</name>
    <dbReference type="NCBI Taxonomy" id="870487"/>
    <lineage>
        <taxon>Bacteria</taxon>
        <taxon>Pseudomonadati</taxon>
        <taxon>Bacteroidota</taxon>
        <taxon>Flavobacteriia</taxon>
        <taxon>Flavobacteriales</taxon>
        <taxon>Flavobacteriaceae</taxon>
        <taxon>Flavivirga</taxon>
    </lineage>
</organism>
<dbReference type="Pfam" id="PF20434">
    <property type="entry name" value="BD-FAE"/>
    <property type="match status" value="1"/>
</dbReference>
<feature type="signal peptide" evidence="3">
    <location>
        <begin position="1"/>
        <end position="22"/>
    </location>
</feature>
<keyword evidence="3" id="KW-0732">Signal</keyword>
<reference evidence="5" key="1">
    <citation type="submission" date="2023-07" db="EMBL/GenBank/DDBJ databases">
        <title>Two novel species in the genus Flavivirga.</title>
        <authorList>
            <person name="Kwon K."/>
        </authorList>
    </citation>
    <scope>NUCLEOTIDE SEQUENCE</scope>
    <source>
        <strain evidence="5">KACC 14158</strain>
    </source>
</reference>
<evidence type="ECO:0000256" key="1">
    <source>
        <dbReference type="ARBA" id="ARBA00010515"/>
    </source>
</evidence>
<feature type="domain" description="BD-FAE-like" evidence="4">
    <location>
        <begin position="113"/>
        <end position="331"/>
    </location>
</feature>
<evidence type="ECO:0000313" key="5">
    <source>
        <dbReference type="EMBL" id="MDO5973815.1"/>
    </source>
</evidence>
<dbReference type="RefSeq" id="WP_303300961.1">
    <property type="nucleotide sequence ID" value="NZ_BAABDA010000051.1"/>
</dbReference>
<dbReference type="SUPFAM" id="SSF47473">
    <property type="entry name" value="EF-hand"/>
    <property type="match status" value="1"/>
</dbReference>
<protein>
    <submittedName>
        <fullName evidence="5">Alpha/beta hydrolase</fullName>
    </submittedName>
</protein>
<dbReference type="GO" id="GO:0016787">
    <property type="term" value="F:hydrolase activity"/>
    <property type="evidence" value="ECO:0007669"/>
    <property type="project" value="UniProtKB-KW"/>
</dbReference>
<dbReference type="Proteomes" id="UP001176806">
    <property type="component" value="Unassembled WGS sequence"/>
</dbReference>
<comment type="similarity">
    <text evidence="1">Belongs to the 'GDXG' lipolytic enzyme family.</text>
</comment>
<keyword evidence="2 5" id="KW-0378">Hydrolase</keyword>
<dbReference type="PROSITE" id="PS00018">
    <property type="entry name" value="EF_HAND_1"/>
    <property type="match status" value="1"/>
</dbReference>
<keyword evidence="6" id="KW-1185">Reference proteome</keyword>
<evidence type="ECO:0000313" key="6">
    <source>
        <dbReference type="Proteomes" id="UP001176806"/>
    </source>
</evidence>
<comment type="caution">
    <text evidence="5">The sequence shown here is derived from an EMBL/GenBank/DDBJ whole genome shotgun (WGS) entry which is preliminary data.</text>
</comment>
<dbReference type="EMBL" id="JAUOEL010000002">
    <property type="protein sequence ID" value="MDO5973815.1"/>
    <property type="molecule type" value="Genomic_DNA"/>
</dbReference>
<dbReference type="InterPro" id="IPR029058">
    <property type="entry name" value="AB_hydrolase_fold"/>
</dbReference>
<evidence type="ECO:0000256" key="2">
    <source>
        <dbReference type="ARBA" id="ARBA00022801"/>
    </source>
</evidence>
<accession>A0ABT8WKY9</accession>
<proteinExistence type="inferred from homology"/>
<dbReference type="Gene3D" id="3.40.50.1820">
    <property type="entry name" value="alpha/beta hydrolase"/>
    <property type="match status" value="1"/>
</dbReference>
<name>A0ABT8WKY9_9FLAO</name>
<dbReference type="InterPro" id="IPR011992">
    <property type="entry name" value="EF-hand-dom_pair"/>
</dbReference>
<sequence length="385" mass="44161">MCKQLKAIVLLFIMLICFKGISQYTTDDQSNGLYRGEFIKKKWKSLDRNNDGVFLKSEDSKQWKRAKKYDINKDDKITYEELVAKFEPPYLNVGGERKLNVLYKETKEQDLYLDIYYPKNRKKDEKLPVVIYTHGGGWAQGSRHGAANASFKVVHTALLEKGFCVVSVSYRLWKKEGSTAMRDCVIDCKDGLRYLSKNSKELGIDKNRFYSFGDSAGGQISQMLLLSSPESLKGDPKLKDYTYKMVAGVSWYGPCDFEKTSLFNHDDREKFKDRFGPRILPSNTNKKDQLAFYREMSPINYLTKDSAPLLMIQGDKDTTIPVKHAYYMEEKAKEIGAPVIVLIVKNAGHNWRKVEANINPTRESIIKTTVDYFVSKKSTAISNIK</sequence>
<gene>
    <name evidence="5" type="ORF">Q4Q40_06425</name>
</gene>
<dbReference type="InterPro" id="IPR018247">
    <property type="entry name" value="EF_Hand_1_Ca_BS"/>
</dbReference>
<dbReference type="PANTHER" id="PTHR48081">
    <property type="entry name" value="AB HYDROLASE SUPERFAMILY PROTEIN C4A8.06C"/>
    <property type="match status" value="1"/>
</dbReference>